<dbReference type="AlphaFoldDB" id="A0A565B4H1"/>
<dbReference type="InterPro" id="IPR015866">
    <property type="entry name" value="Ser-tRNA-synth_1_N"/>
</dbReference>
<dbReference type="EC" id="6.1.1.11" evidence="2"/>
<dbReference type="EMBL" id="CABITT030000002">
    <property type="protein sequence ID" value="VVA95779.1"/>
    <property type="molecule type" value="Genomic_DNA"/>
</dbReference>
<dbReference type="SUPFAM" id="SSF55681">
    <property type="entry name" value="Class II aaRS and biotin synthetases"/>
    <property type="match status" value="1"/>
</dbReference>
<dbReference type="PIRSF" id="PIRSF001529">
    <property type="entry name" value="Ser-tRNA-synth_IIa"/>
    <property type="match status" value="1"/>
</dbReference>
<dbReference type="PRINTS" id="PR00981">
    <property type="entry name" value="TRNASYNTHSER"/>
</dbReference>
<evidence type="ECO:0000259" key="12">
    <source>
        <dbReference type="PROSITE" id="PS50862"/>
    </source>
</evidence>
<dbReference type="Gene3D" id="3.30.930.10">
    <property type="entry name" value="Bira Bifunctional Protein, Domain 2"/>
    <property type="match status" value="1"/>
</dbReference>
<dbReference type="Gene3D" id="1.10.287.40">
    <property type="entry name" value="Serine-tRNA synthetase, tRNA binding domain"/>
    <property type="match status" value="1"/>
</dbReference>
<feature type="binding site" evidence="10">
    <location>
        <begin position="266"/>
        <end position="268"/>
    </location>
    <ligand>
        <name>ATP</name>
        <dbReference type="ChEBI" id="CHEBI:30616"/>
    </ligand>
</feature>
<evidence type="ECO:0000256" key="6">
    <source>
        <dbReference type="ARBA" id="ARBA00022917"/>
    </source>
</evidence>
<reference evidence="13" key="1">
    <citation type="submission" date="2019-07" db="EMBL/GenBank/DDBJ databases">
        <authorList>
            <person name="Dittberner H."/>
        </authorList>
    </citation>
    <scope>NUCLEOTIDE SEQUENCE [LARGE SCALE GENOMIC DNA]</scope>
</reference>
<name>A0A565B4H1_9BRAS</name>
<keyword evidence="11" id="KW-0812">Transmembrane</keyword>
<keyword evidence="5 10" id="KW-0067">ATP-binding</keyword>
<accession>A0A565B4H1</accession>
<dbReference type="InterPro" id="IPR002314">
    <property type="entry name" value="aa-tRNA-synt_IIb"/>
</dbReference>
<gene>
    <name evidence="13" type="ORF">ANE_LOCUS6224</name>
</gene>
<dbReference type="InterPro" id="IPR033729">
    <property type="entry name" value="SerRS_core"/>
</dbReference>
<organism evidence="13 14">
    <name type="scientific">Arabis nemorensis</name>
    <dbReference type="NCBI Taxonomy" id="586526"/>
    <lineage>
        <taxon>Eukaryota</taxon>
        <taxon>Viridiplantae</taxon>
        <taxon>Streptophyta</taxon>
        <taxon>Embryophyta</taxon>
        <taxon>Tracheophyta</taxon>
        <taxon>Spermatophyta</taxon>
        <taxon>Magnoliopsida</taxon>
        <taxon>eudicotyledons</taxon>
        <taxon>Gunneridae</taxon>
        <taxon>Pentapetalae</taxon>
        <taxon>rosids</taxon>
        <taxon>malvids</taxon>
        <taxon>Brassicales</taxon>
        <taxon>Brassicaceae</taxon>
        <taxon>Arabideae</taxon>
        <taxon>Arabis</taxon>
    </lineage>
</organism>
<proteinExistence type="inferred from homology"/>
<dbReference type="InterPro" id="IPR045864">
    <property type="entry name" value="aa-tRNA-synth_II/BPL/LPL"/>
</dbReference>
<feature type="binding site" evidence="9">
    <location>
        <position position="289"/>
    </location>
    <ligand>
        <name>L-serine</name>
        <dbReference type="ChEBI" id="CHEBI:33384"/>
    </ligand>
</feature>
<evidence type="ECO:0000256" key="2">
    <source>
        <dbReference type="ARBA" id="ARBA00012840"/>
    </source>
</evidence>
<dbReference type="GO" id="GO:0005524">
    <property type="term" value="F:ATP binding"/>
    <property type="evidence" value="ECO:0007669"/>
    <property type="project" value="UniProtKB-KW"/>
</dbReference>
<evidence type="ECO:0000256" key="7">
    <source>
        <dbReference type="ARBA" id="ARBA00023146"/>
    </source>
</evidence>
<feature type="binding site" evidence="10">
    <location>
        <begin position="353"/>
        <end position="356"/>
    </location>
    <ligand>
        <name>ATP</name>
        <dbReference type="ChEBI" id="CHEBI:30616"/>
    </ligand>
</feature>
<evidence type="ECO:0000256" key="10">
    <source>
        <dbReference type="PIRSR" id="PIRSR001529-2"/>
    </source>
</evidence>
<evidence type="ECO:0000313" key="13">
    <source>
        <dbReference type="EMBL" id="VVA95779.1"/>
    </source>
</evidence>
<comment type="similarity">
    <text evidence="1">Belongs to the class-II aminoacyl-tRNA synthetase family. Type-1 seryl-tRNA synthetase subfamily.</text>
</comment>
<feature type="transmembrane region" description="Helical" evidence="11">
    <location>
        <begin position="444"/>
        <end position="467"/>
    </location>
</feature>
<evidence type="ECO:0000256" key="3">
    <source>
        <dbReference type="ARBA" id="ARBA00022598"/>
    </source>
</evidence>
<feature type="binding site" evidence="9">
    <location>
        <position position="266"/>
    </location>
    <ligand>
        <name>L-serine</name>
        <dbReference type="ChEBI" id="CHEBI:33384"/>
    </ligand>
</feature>
<dbReference type="PANTHER" id="PTHR11778">
    <property type="entry name" value="SERYL-TRNA SYNTHETASE"/>
    <property type="match status" value="1"/>
</dbReference>
<dbReference type="SUPFAM" id="SSF46589">
    <property type="entry name" value="tRNA-binding arm"/>
    <property type="match status" value="1"/>
</dbReference>
<keyword evidence="3" id="KW-0436">Ligase</keyword>
<keyword evidence="7" id="KW-0030">Aminoacyl-tRNA synthetase</keyword>
<evidence type="ECO:0000256" key="8">
    <source>
        <dbReference type="ARBA" id="ARBA00031113"/>
    </source>
</evidence>
<keyword evidence="11" id="KW-0472">Membrane</keyword>
<dbReference type="InterPro" id="IPR002317">
    <property type="entry name" value="Ser-tRNA-ligase_type_1"/>
</dbReference>
<dbReference type="Pfam" id="PF00587">
    <property type="entry name" value="tRNA-synt_2b"/>
    <property type="match status" value="1"/>
</dbReference>
<feature type="domain" description="Aminoacyl-transfer RNA synthetases class-II family profile" evidence="12">
    <location>
        <begin position="186"/>
        <end position="420"/>
    </location>
</feature>
<dbReference type="InterPro" id="IPR006195">
    <property type="entry name" value="aa-tRNA-synth_II"/>
</dbReference>
<dbReference type="GO" id="GO:0006434">
    <property type="term" value="P:seryl-tRNA aminoacylation"/>
    <property type="evidence" value="ECO:0007669"/>
    <property type="project" value="InterPro"/>
</dbReference>
<dbReference type="Proteomes" id="UP000489600">
    <property type="component" value="Unassembled WGS sequence"/>
</dbReference>
<feature type="binding site" evidence="10">
    <location>
        <begin position="282"/>
        <end position="285"/>
    </location>
    <ligand>
        <name>ATP</name>
        <dbReference type="ChEBI" id="CHEBI:30616"/>
    </ligand>
</feature>
<feature type="site" description="Important for serine binding" evidence="9">
    <location>
        <position position="391"/>
    </location>
</feature>
<keyword evidence="4" id="KW-0547">Nucleotide-binding</keyword>
<keyword evidence="14" id="KW-1185">Reference proteome</keyword>
<dbReference type="Pfam" id="PF02403">
    <property type="entry name" value="Seryl_tRNA_N"/>
    <property type="match status" value="1"/>
</dbReference>
<dbReference type="GO" id="GO:0004828">
    <property type="term" value="F:serine-tRNA ligase activity"/>
    <property type="evidence" value="ECO:0007669"/>
    <property type="project" value="UniProtKB-EC"/>
</dbReference>
<comment type="caution">
    <text evidence="13">The sequence shown here is derived from an EMBL/GenBank/DDBJ whole genome shotgun (WGS) entry which is preliminary data.</text>
</comment>
<evidence type="ECO:0000256" key="9">
    <source>
        <dbReference type="PIRSR" id="PIRSR001529-1"/>
    </source>
</evidence>
<dbReference type="InterPro" id="IPR010978">
    <property type="entry name" value="tRNA-bd_arm"/>
</dbReference>
<keyword evidence="11" id="KW-1133">Transmembrane helix</keyword>
<evidence type="ECO:0000256" key="11">
    <source>
        <dbReference type="SAM" id="Phobius"/>
    </source>
</evidence>
<feature type="binding site" evidence="9">
    <location>
        <position position="389"/>
    </location>
    <ligand>
        <name>L-serine</name>
        <dbReference type="ChEBI" id="CHEBI:33384"/>
    </ligand>
</feature>
<dbReference type="OrthoDB" id="10264585at2759"/>
<dbReference type="FunFam" id="3.30.930.10:FF:000026">
    <property type="entry name" value="Seryl-tRNA synthetase, cytoplasmic"/>
    <property type="match status" value="1"/>
</dbReference>
<dbReference type="NCBIfam" id="TIGR00414">
    <property type="entry name" value="serS"/>
    <property type="match status" value="1"/>
</dbReference>
<dbReference type="CDD" id="cd00770">
    <property type="entry name" value="SerRS_core"/>
    <property type="match status" value="1"/>
</dbReference>
<sequence length="470" mass="54066">MLENIDLFRENPEVIRESMRRRFARVEVVDEIIKLDKEWRQGKYELDGIRRDFNKLNKEVAKLKISGAEATEQIEQIEIIKQSWTEKEAMVLEISTALQAKLATVANLVHDSVQISNNEANNLEVEVCGKKRVPTPGQKLYNHVDLCELLGGVDTKSGAKIAGSRGFFLKGFIARLKRAVICYSLDFLEGRGYEEVHPPFLMRKDVMAKCAQLSQFDDELYKVTGDGEDKYLIATSEQPLCAIHQDEWIHPTDLPIRYAGYSTCFRKEAGSHGRDRAGIFRVHEFDKVEQFCITSPDESWAMLEEMLNNSNFFYKSFKIPYRVVSIVSGALNDAAAKKYDLEGWFPASGTYRELVSCSNCTEYQAQRLGIRYGHKKSNEEKKQYVHTLNSTLTAIERTICCILENYQREDGVEIPEVLRPYMKGQKFQHFKGKPLAAKMPKTKWWTLFCCTLFVLVVLGLFVFFVLYQMQ</sequence>
<evidence type="ECO:0000256" key="5">
    <source>
        <dbReference type="ARBA" id="ARBA00022840"/>
    </source>
</evidence>
<dbReference type="InterPro" id="IPR042103">
    <property type="entry name" value="SerRS_1_N_sf"/>
</dbReference>
<evidence type="ECO:0000313" key="14">
    <source>
        <dbReference type="Proteomes" id="UP000489600"/>
    </source>
</evidence>
<dbReference type="PROSITE" id="PS50862">
    <property type="entry name" value="AA_TRNA_LIGASE_II"/>
    <property type="match status" value="1"/>
</dbReference>
<feature type="binding site" evidence="9">
    <location>
        <position position="235"/>
    </location>
    <ligand>
        <name>L-serine</name>
        <dbReference type="ChEBI" id="CHEBI:33384"/>
    </ligand>
</feature>
<protein>
    <recommendedName>
        <fullName evidence="2">serine--tRNA ligase</fullName>
        <ecNumber evidence="2">6.1.1.11</ecNumber>
    </recommendedName>
    <alternativeName>
        <fullName evidence="8">Seryl-tRNA synthetase</fullName>
    </alternativeName>
</protein>
<keyword evidence="6" id="KW-0648">Protein biosynthesis</keyword>
<evidence type="ECO:0000256" key="1">
    <source>
        <dbReference type="ARBA" id="ARBA00010728"/>
    </source>
</evidence>
<evidence type="ECO:0000256" key="4">
    <source>
        <dbReference type="ARBA" id="ARBA00022741"/>
    </source>
</evidence>